<dbReference type="PANTHER" id="PTHR46817:SF1">
    <property type="entry name" value="SAC DOMAIN-CONTAINING PROTEIN"/>
    <property type="match status" value="1"/>
</dbReference>
<evidence type="ECO:0000313" key="5">
    <source>
        <dbReference type="EMBL" id="PWA85629.1"/>
    </source>
</evidence>
<name>A0A2U1PIR1_ARTAN</name>
<dbReference type="Pfam" id="PF24765">
    <property type="entry name" value="SAC9_C"/>
    <property type="match status" value="1"/>
</dbReference>
<comment type="caution">
    <text evidence="5">The sequence shown here is derived from an EMBL/GenBank/DDBJ whole genome shotgun (WGS) entry which is preliminary data.</text>
</comment>
<organism evidence="5 6">
    <name type="scientific">Artemisia annua</name>
    <name type="common">Sweet wormwood</name>
    <dbReference type="NCBI Taxonomy" id="35608"/>
    <lineage>
        <taxon>Eukaryota</taxon>
        <taxon>Viridiplantae</taxon>
        <taxon>Streptophyta</taxon>
        <taxon>Embryophyta</taxon>
        <taxon>Tracheophyta</taxon>
        <taxon>Spermatophyta</taxon>
        <taxon>Magnoliopsida</taxon>
        <taxon>eudicotyledons</taxon>
        <taxon>Gunneridae</taxon>
        <taxon>Pentapetalae</taxon>
        <taxon>asterids</taxon>
        <taxon>campanulids</taxon>
        <taxon>Asterales</taxon>
        <taxon>Asteraceae</taxon>
        <taxon>Asteroideae</taxon>
        <taxon>Anthemideae</taxon>
        <taxon>Artemisiinae</taxon>
        <taxon>Artemisia</taxon>
    </lineage>
</organism>
<keyword evidence="2" id="KW-0812">Transmembrane</keyword>
<keyword evidence="6" id="KW-1185">Reference proteome</keyword>
<dbReference type="OrthoDB" id="405996at2759"/>
<dbReference type="Pfam" id="PF24790">
    <property type="entry name" value="SAC9_GBDL_1st"/>
    <property type="match status" value="1"/>
</dbReference>
<evidence type="ECO:0000259" key="3">
    <source>
        <dbReference type="PROSITE" id="PS50020"/>
    </source>
</evidence>
<reference evidence="5 6" key="1">
    <citation type="journal article" date="2018" name="Mol. Plant">
        <title>The genome of Artemisia annua provides insight into the evolution of Asteraceae family and artemisinin biosynthesis.</title>
        <authorList>
            <person name="Shen Q."/>
            <person name="Zhang L."/>
            <person name="Liao Z."/>
            <person name="Wang S."/>
            <person name="Yan T."/>
            <person name="Shi P."/>
            <person name="Liu M."/>
            <person name="Fu X."/>
            <person name="Pan Q."/>
            <person name="Wang Y."/>
            <person name="Lv Z."/>
            <person name="Lu X."/>
            <person name="Zhang F."/>
            <person name="Jiang W."/>
            <person name="Ma Y."/>
            <person name="Chen M."/>
            <person name="Hao X."/>
            <person name="Li L."/>
            <person name="Tang Y."/>
            <person name="Lv G."/>
            <person name="Zhou Y."/>
            <person name="Sun X."/>
            <person name="Brodelius P.E."/>
            <person name="Rose J.K.C."/>
            <person name="Tang K."/>
        </authorList>
    </citation>
    <scope>NUCLEOTIDE SEQUENCE [LARGE SCALE GENOMIC DNA]</scope>
    <source>
        <strain evidence="6">cv. Huhao1</strain>
        <tissue evidence="5">Leaf</tissue>
    </source>
</reference>
<keyword evidence="2" id="KW-1133">Transmembrane helix</keyword>
<evidence type="ECO:0000256" key="1">
    <source>
        <dbReference type="SAM" id="MobiDB-lite"/>
    </source>
</evidence>
<dbReference type="InterPro" id="IPR057555">
    <property type="entry name" value="SAC9_GBDL_1st"/>
</dbReference>
<dbReference type="PROSITE" id="PS50275">
    <property type="entry name" value="SAC"/>
    <property type="match status" value="1"/>
</dbReference>
<keyword evidence="2" id="KW-0472">Membrane</keyword>
<dbReference type="EMBL" id="PKPP01001103">
    <property type="protein sequence ID" value="PWA85629.1"/>
    <property type="molecule type" value="Genomic_DNA"/>
</dbReference>
<dbReference type="Gene3D" id="2.20.70.10">
    <property type="match status" value="1"/>
</dbReference>
<dbReference type="InterPro" id="IPR057557">
    <property type="entry name" value="SAC9_C8D"/>
</dbReference>
<evidence type="ECO:0000313" key="6">
    <source>
        <dbReference type="Proteomes" id="UP000245207"/>
    </source>
</evidence>
<accession>A0A2U1PIR1</accession>
<dbReference type="STRING" id="35608.A0A2U1PIR1"/>
<dbReference type="InterPro" id="IPR057554">
    <property type="entry name" value="SAC9_C"/>
</dbReference>
<dbReference type="PROSITE" id="PS50020">
    <property type="entry name" value="WW_DOMAIN_2"/>
    <property type="match status" value="1"/>
</dbReference>
<dbReference type="Pfam" id="PF24789">
    <property type="entry name" value="SAC9_GBDL_2nd"/>
    <property type="match status" value="1"/>
</dbReference>
<dbReference type="InterPro" id="IPR036020">
    <property type="entry name" value="WW_dom_sf"/>
</dbReference>
<dbReference type="SUPFAM" id="SSF51045">
    <property type="entry name" value="WW domain"/>
    <property type="match status" value="1"/>
</dbReference>
<dbReference type="Pfam" id="PF02383">
    <property type="entry name" value="Syja_N"/>
    <property type="match status" value="1"/>
</dbReference>
<dbReference type="CDD" id="cd00201">
    <property type="entry name" value="WW"/>
    <property type="match status" value="1"/>
</dbReference>
<dbReference type="InterPro" id="IPR057553">
    <property type="entry name" value="SAC9_GBDL_2nd"/>
</dbReference>
<gene>
    <name evidence="5" type="ORF">CTI12_AA146840</name>
</gene>
<feature type="transmembrane region" description="Helical" evidence="2">
    <location>
        <begin position="80"/>
        <end position="100"/>
    </location>
</feature>
<dbReference type="Pfam" id="PF00397">
    <property type="entry name" value="WW"/>
    <property type="match status" value="1"/>
</dbReference>
<dbReference type="PANTHER" id="PTHR46817">
    <property type="entry name" value="PHOSPHOINOSITIDE PHOSPHATASE SAC9-RELATED"/>
    <property type="match status" value="1"/>
</dbReference>
<protein>
    <submittedName>
        <fullName evidence="5">SacI homology domain-containing protein</fullName>
    </submittedName>
</protein>
<feature type="domain" description="WW" evidence="3">
    <location>
        <begin position="505"/>
        <end position="539"/>
    </location>
</feature>
<dbReference type="Pfam" id="PF24791">
    <property type="entry name" value="SAC9_C8D"/>
    <property type="match status" value="1"/>
</dbReference>
<dbReference type="InterPro" id="IPR002013">
    <property type="entry name" value="SAC_dom"/>
</dbReference>
<dbReference type="SMART" id="SM00456">
    <property type="entry name" value="WW"/>
    <property type="match status" value="1"/>
</dbReference>
<sequence length="1583" mass="174766">MESPPASRRPTSVVVVTLHSNEFFIVSSLSSRDDTQVIYIDPTTGSLRHHSNPAHDLFQSQDLALNYLTNGSRSLCKTIVYAKAILGYAVLGSSALLLVATKLTPTIPNLPGGDDACVYTVTETQWIKVPLQNPQPQGKGELKNIQELAELDIDGKYFFCETRDVTRPFPSCESVANPDHEFVWNGWFSTPFKTIGLGHHCVVLLQGFVECRSFGKQEGIVALIARRSRLHPGTRYLARGINSCYSTGNEVECEQLVWVPKRAGQSVPFNTYIWRRGTIPIWWGAELKMTAAEAEIYVAERDPYKGSAQYYQRLSKRYDKRNVDVVGTNQKKSTLVPIVCINLLRNAEGKSETLLVHHFDKSIHHIRSTGKLRDTRVHLINYDWHASTKLNGEQRTIEGLWRLLKAPTISIGISEGDYLPTRQRMKDCQGEVIYTDDVVGAFCLRAHQNGVIRFNCADSLDRTNAASYFGALQVFTEQCRRLGISLDSDLAIGYQSADNYGGYTAPLPPGWEKRSDAVTGKSYYIDHNTRTTTWNHPCPDKPWKRFDMTFEEFKRSTLLSPICQLADLFLLAGDIHATLYTGSKAMHSQILSIFSDEAGKFKQFSVAQNMKITLQRRYKNAVVDSSRQKQFEMFLGLRLFKHLPSLPVQPLHVPSRPFGCLLKPVASILPSSDDGSSLLSFKQKDLIWVCPQAADVMELFIYLGEPCHVCQLLLTISHGADSSTFPSRVDVRTGRDLDGLKLVVEGASIPQCANGTSIAIPIPGPTSAEDMAVTGAGARLHVQDTTNLPFLYDFEELEGELDFLTRVVVLTFYPSMSARTPITLGEVEILGISLPWRDLFTSDGPGMSFWEHISKIPPAHGDTNSLPSDVIDSNPFAAAFSSPLAKSENSTSTWVDLLSGGDDMSGSISQPVPETAFHDPFLNPFHDHDEVNDPPKGSLQDQLPTESGPQQYISAFKMLTASHVAKKLGFVEAMKLEIERLHLNLSAAERDRALLSIGIDPATINPNTLLEESYISSLCKAANALALVAHTSLEDTTAGAIGLGSIDDNIDIDFWNINKIGEGCCGGSCQVRAESLASTSSSVSMFSCSECRRKVCRVCCAGKGAILLLGSYSDSLSRSVTTDGVICKLCCQDSVLDALILDYIRVLVSQRRSTRSDLAAYKALEQVVPKHHLQGRMINYSDTHGAKLFQQLLKGQKSLAEFPFGSILHSVESAPGSAPVLSLLAPLDSLSQESYWKAPPNTSSAEFVIVLGNLSDVSGVVLVLSPCGYSMSDSPTVQVWASNKVDKAERTIMGKWDVGSIITSSPELCGPEKPGNPRHINFSFRNPVCCRIIWIKMSIQKAGSSANFSNDFDLLSLDENPFSRSLSLPVQTDPCLHAKRIIIVGNPVKIDTPAAQNSDHSSIKNWLEKAPTLNRFKVPVEAERLIDHELMLEQYLSQASPMLAGFRLDGFSAIKPRVTHSPSPSHLNKSVVWEDRFISAAVLYIQVSVLQDNRNMVVVEEYRLPEVKAGTPMYFDFPRPVTTRRVSFRLLGDVASFADEPADQDDSDLRGRLATGLSLSNRIKLYYYADPYELGKWASLSAV</sequence>
<dbReference type="InterPro" id="IPR001202">
    <property type="entry name" value="WW_dom"/>
</dbReference>
<evidence type="ECO:0000256" key="2">
    <source>
        <dbReference type="SAM" id="Phobius"/>
    </source>
</evidence>
<feature type="domain" description="SAC" evidence="4">
    <location>
        <begin position="148"/>
        <end position="519"/>
    </location>
</feature>
<evidence type="ECO:0000259" key="4">
    <source>
        <dbReference type="PROSITE" id="PS50275"/>
    </source>
</evidence>
<feature type="region of interest" description="Disordered" evidence="1">
    <location>
        <begin position="919"/>
        <end position="946"/>
    </location>
</feature>
<proteinExistence type="predicted"/>
<dbReference type="GO" id="GO:0016791">
    <property type="term" value="F:phosphatase activity"/>
    <property type="evidence" value="ECO:0007669"/>
    <property type="project" value="InterPro"/>
</dbReference>
<dbReference type="PROSITE" id="PS01159">
    <property type="entry name" value="WW_DOMAIN_1"/>
    <property type="match status" value="1"/>
</dbReference>
<dbReference type="Proteomes" id="UP000245207">
    <property type="component" value="Unassembled WGS sequence"/>
</dbReference>